<evidence type="ECO:0000256" key="6">
    <source>
        <dbReference type="ARBA" id="ARBA00022679"/>
    </source>
</evidence>
<dbReference type="GO" id="GO:0004797">
    <property type="term" value="F:thymidine kinase activity"/>
    <property type="evidence" value="ECO:0007669"/>
    <property type="project" value="UniProtKB-UniRule"/>
</dbReference>
<dbReference type="GO" id="GO:0046104">
    <property type="term" value="P:thymidine metabolic process"/>
    <property type="evidence" value="ECO:0007669"/>
    <property type="project" value="TreeGrafter"/>
</dbReference>
<feature type="region of interest" description="Disordered" evidence="17">
    <location>
        <begin position="187"/>
        <end position="207"/>
    </location>
</feature>
<dbReference type="HAMAP" id="MF_00124">
    <property type="entry name" value="Thymidine_kinase"/>
    <property type="match status" value="1"/>
</dbReference>
<evidence type="ECO:0000256" key="10">
    <source>
        <dbReference type="ARBA" id="ARBA00022833"/>
    </source>
</evidence>
<feature type="binding site" evidence="12">
    <location>
        <begin position="15"/>
        <end position="22"/>
    </location>
    <ligand>
        <name>ATP</name>
        <dbReference type="ChEBI" id="CHEBI:30616"/>
    </ligand>
</feature>
<feature type="binding site" evidence="12">
    <location>
        <position position="186"/>
    </location>
    <ligand>
        <name>Zn(2+)</name>
        <dbReference type="ChEBI" id="CHEBI:29105"/>
    </ligand>
</feature>
<dbReference type="PROSITE" id="PS00603">
    <property type="entry name" value="TK_CELLULAR_TYPE"/>
    <property type="match status" value="1"/>
</dbReference>
<comment type="caution">
    <text evidence="18">The sequence shown here is derived from an EMBL/GenBank/DDBJ whole genome shotgun (WGS) entry which is preliminary data.</text>
</comment>
<keyword evidence="6 12" id="KW-0808">Transferase</keyword>
<feature type="binding site" evidence="12">
    <location>
        <begin position="88"/>
        <end position="91"/>
    </location>
    <ligand>
        <name>ATP</name>
        <dbReference type="ChEBI" id="CHEBI:30616"/>
    </ligand>
</feature>
<dbReference type="InterPro" id="IPR027417">
    <property type="entry name" value="P-loop_NTPase"/>
</dbReference>
<evidence type="ECO:0000256" key="15">
    <source>
        <dbReference type="RuleBase" id="RU000544"/>
    </source>
</evidence>
<dbReference type="HOGENOM" id="CLU_064400_3_0_9"/>
<evidence type="ECO:0000256" key="14">
    <source>
        <dbReference type="PIRSR" id="PIRSR035805-2"/>
    </source>
</evidence>
<reference evidence="18 19" key="1">
    <citation type="submission" date="2011-09" db="EMBL/GenBank/DDBJ databases">
        <title>The Genome Sequence of Bacillus smithii 7_3_47FAA.</title>
        <authorList>
            <consortium name="The Broad Institute Genome Sequencing Platform"/>
            <person name="Earl A."/>
            <person name="Ward D."/>
            <person name="Feldgarden M."/>
            <person name="Gevers D."/>
            <person name="Daigneault M."/>
            <person name="Strauss J."/>
            <person name="Allen-Vercoe E."/>
            <person name="Young S.K."/>
            <person name="Zeng Q."/>
            <person name="Gargeya S."/>
            <person name="Fitzgerald M."/>
            <person name="Haas B."/>
            <person name="Abouelleil A."/>
            <person name="Alvarado L."/>
            <person name="Arachchi H.M."/>
            <person name="Berlin A."/>
            <person name="Brown A."/>
            <person name="Chapman S.B."/>
            <person name="Chen Z."/>
            <person name="Dunbar C."/>
            <person name="Freedman E."/>
            <person name="Gearin G."/>
            <person name="Goldberg J."/>
            <person name="Griggs A."/>
            <person name="Gujja S."/>
            <person name="Heiman D."/>
            <person name="Howarth C."/>
            <person name="Larson L."/>
            <person name="Lui A."/>
            <person name="MacDonald P.J.P."/>
            <person name="Montmayeur A."/>
            <person name="Murphy C."/>
            <person name="Neiman D."/>
            <person name="Pearson M."/>
            <person name="Priest M."/>
            <person name="Roberts A."/>
            <person name="Saif S."/>
            <person name="Shea T."/>
            <person name="Shenoy N."/>
            <person name="Sisk P."/>
            <person name="Stolte C."/>
            <person name="Sykes S."/>
            <person name="Wortman J."/>
            <person name="Nusbaum C."/>
            <person name="Birren B."/>
        </authorList>
    </citation>
    <scope>NUCLEOTIDE SEQUENCE [LARGE SCALE GENOMIC DNA]</scope>
    <source>
        <strain evidence="18 19">7_3_47FAA</strain>
    </source>
</reference>
<dbReference type="GO" id="GO:0005524">
    <property type="term" value="F:ATP binding"/>
    <property type="evidence" value="ECO:0007669"/>
    <property type="project" value="UniProtKB-UniRule"/>
</dbReference>
<keyword evidence="9 12" id="KW-0418">Kinase</keyword>
<dbReference type="NCBIfam" id="NF003296">
    <property type="entry name" value="PRK04296.1-1"/>
    <property type="match status" value="1"/>
</dbReference>
<evidence type="ECO:0000256" key="4">
    <source>
        <dbReference type="ARBA" id="ARBA00022490"/>
    </source>
</evidence>
<evidence type="ECO:0000256" key="1">
    <source>
        <dbReference type="ARBA" id="ARBA00007587"/>
    </source>
</evidence>
<dbReference type="InterPro" id="IPR001267">
    <property type="entry name" value="Thymidine_kinase"/>
</dbReference>
<dbReference type="PANTHER" id="PTHR11441">
    <property type="entry name" value="THYMIDINE KINASE"/>
    <property type="match status" value="1"/>
</dbReference>
<keyword evidence="7 12" id="KW-0479">Metal-binding</keyword>
<dbReference type="GO" id="GO:0005829">
    <property type="term" value="C:cytosol"/>
    <property type="evidence" value="ECO:0007669"/>
    <property type="project" value="TreeGrafter"/>
</dbReference>
<keyword evidence="10 12" id="KW-0862">Zinc</keyword>
<organism evidence="18 19">
    <name type="scientific">Bacillus smithii 7_3_47FAA</name>
    <dbReference type="NCBI Taxonomy" id="665952"/>
    <lineage>
        <taxon>Bacteria</taxon>
        <taxon>Bacillati</taxon>
        <taxon>Bacillota</taxon>
        <taxon>Bacilli</taxon>
        <taxon>Bacillales</taxon>
        <taxon>Bacillaceae</taxon>
        <taxon>Bacillus</taxon>
    </lineage>
</organism>
<dbReference type="SUPFAM" id="SSF52540">
    <property type="entry name" value="P-loop containing nucleoside triphosphate hydrolases"/>
    <property type="match status" value="1"/>
</dbReference>
<dbReference type="AlphaFoldDB" id="G9QJA6"/>
<dbReference type="SUPFAM" id="SSF57716">
    <property type="entry name" value="Glucocorticoid receptor-like (DNA-binding domain)"/>
    <property type="match status" value="1"/>
</dbReference>
<evidence type="ECO:0000256" key="2">
    <source>
        <dbReference type="ARBA" id="ARBA00011881"/>
    </source>
</evidence>
<name>G9QJA6_9BACI</name>
<comment type="subunit">
    <text evidence="2 12">Homotetramer.</text>
</comment>
<keyword evidence="4 12" id="KW-0963">Cytoplasm</keyword>
<evidence type="ECO:0000256" key="16">
    <source>
        <dbReference type="RuleBase" id="RU004165"/>
    </source>
</evidence>
<evidence type="ECO:0000256" key="8">
    <source>
        <dbReference type="ARBA" id="ARBA00022741"/>
    </source>
</evidence>
<gene>
    <name evidence="12" type="primary">tdk</name>
    <name evidence="18" type="ORF">HMPREF1015_02554</name>
</gene>
<dbReference type="EMBL" id="ACWF01000054">
    <property type="protein sequence ID" value="EHL78772.1"/>
    <property type="molecule type" value="Genomic_DNA"/>
</dbReference>
<evidence type="ECO:0000256" key="7">
    <source>
        <dbReference type="ARBA" id="ARBA00022723"/>
    </source>
</evidence>
<evidence type="ECO:0000256" key="12">
    <source>
        <dbReference type="HAMAP-Rule" id="MF_00124"/>
    </source>
</evidence>
<feature type="binding site" evidence="12">
    <location>
        <position position="148"/>
    </location>
    <ligand>
        <name>Zn(2+)</name>
        <dbReference type="ChEBI" id="CHEBI:29105"/>
    </ligand>
</feature>
<evidence type="ECO:0000313" key="19">
    <source>
        <dbReference type="Proteomes" id="UP000011747"/>
    </source>
</evidence>
<dbReference type="RefSeq" id="WP_003353363.1">
    <property type="nucleotide sequence ID" value="NZ_JH414746.1"/>
</dbReference>
<keyword evidence="5 12" id="KW-0237">DNA synthesis</keyword>
<dbReference type="InterPro" id="IPR020633">
    <property type="entry name" value="Thymidine_kinase_CS"/>
</dbReference>
<dbReference type="GO" id="GO:0071897">
    <property type="term" value="P:DNA biosynthetic process"/>
    <property type="evidence" value="ECO:0007669"/>
    <property type="project" value="UniProtKB-KW"/>
</dbReference>
<feature type="active site" description="Proton acceptor" evidence="12 13">
    <location>
        <position position="89"/>
    </location>
</feature>
<feature type="binding site" evidence="14">
    <location>
        <position position="179"/>
    </location>
    <ligand>
        <name>substrate</name>
    </ligand>
</feature>
<evidence type="ECO:0000313" key="18">
    <source>
        <dbReference type="EMBL" id="EHL78772.1"/>
    </source>
</evidence>
<dbReference type="Gene3D" id="3.30.60.20">
    <property type="match status" value="1"/>
</dbReference>
<dbReference type="FunFam" id="3.40.50.300:FF:000384">
    <property type="entry name" value="Thymidine kinase"/>
    <property type="match status" value="1"/>
</dbReference>
<evidence type="ECO:0000256" key="13">
    <source>
        <dbReference type="PIRSR" id="PIRSR035805-1"/>
    </source>
</evidence>
<protein>
    <recommendedName>
        <fullName evidence="3 12">Thymidine kinase</fullName>
        <ecNumber evidence="3 12">2.7.1.21</ecNumber>
    </recommendedName>
</protein>
<feature type="binding site" evidence="12">
    <location>
        <position position="183"/>
    </location>
    <ligand>
        <name>Zn(2+)</name>
        <dbReference type="ChEBI" id="CHEBI:29105"/>
    </ligand>
</feature>
<keyword evidence="19" id="KW-1185">Reference proteome</keyword>
<evidence type="ECO:0000256" key="3">
    <source>
        <dbReference type="ARBA" id="ARBA00012118"/>
    </source>
</evidence>
<sequence length="207" mass="22929">MYVMEHSGWVEVICGSMFSGKSEELIRRVRRAEFAKQNILVFKPKLDNRYSEEAVVSHNGISFEAIPVESSQEIVELVTEDIDVVAIDETQFFDEGIVEAVKHLADRGHRVIVAGLDLDFRGEPFGPMPALMATAEMVTKLQAVCTVCGSPASRTQRLINGSPASYDDPIILVGASESYEPRCRHHHVVPGSEKEQQKKSLASSQEI</sequence>
<keyword evidence="8 12" id="KW-0547">Nucleotide-binding</keyword>
<evidence type="ECO:0000256" key="5">
    <source>
        <dbReference type="ARBA" id="ARBA00022634"/>
    </source>
</evidence>
<feature type="binding site" evidence="14">
    <location>
        <begin position="171"/>
        <end position="174"/>
    </location>
    <ligand>
        <name>substrate</name>
    </ligand>
</feature>
<comment type="catalytic activity">
    <reaction evidence="12 15">
        <text>thymidine + ATP = dTMP + ADP + H(+)</text>
        <dbReference type="Rhea" id="RHEA:19129"/>
        <dbReference type="ChEBI" id="CHEBI:15378"/>
        <dbReference type="ChEBI" id="CHEBI:17748"/>
        <dbReference type="ChEBI" id="CHEBI:30616"/>
        <dbReference type="ChEBI" id="CHEBI:63528"/>
        <dbReference type="ChEBI" id="CHEBI:456216"/>
        <dbReference type="EC" id="2.7.1.21"/>
    </reaction>
</comment>
<evidence type="ECO:0000256" key="11">
    <source>
        <dbReference type="ARBA" id="ARBA00022840"/>
    </source>
</evidence>
<evidence type="ECO:0000256" key="17">
    <source>
        <dbReference type="SAM" id="MobiDB-lite"/>
    </source>
</evidence>
<dbReference type="Pfam" id="PF00265">
    <property type="entry name" value="TK"/>
    <property type="match status" value="1"/>
</dbReference>
<dbReference type="PIRSF" id="PIRSF035805">
    <property type="entry name" value="TK_cell"/>
    <property type="match status" value="1"/>
</dbReference>
<feature type="binding site" evidence="12">
    <location>
        <position position="145"/>
    </location>
    <ligand>
        <name>Zn(2+)</name>
        <dbReference type="ChEBI" id="CHEBI:29105"/>
    </ligand>
</feature>
<keyword evidence="11 12" id="KW-0067">ATP-binding</keyword>
<dbReference type="FunFam" id="3.30.60.20:FF:000026">
    <property type="entry name" value="Thymidine kinase"/>
    <property type="match status" value="1"/>
</dbReference>
<proteinExistence type="inferred from homology"/>
<dbReference type="PATRIC" id="fig|665952.3.peg.1060"/>
<evidence type="ECO:0000256" key="9">
    <source>
        <dbReference type="ARBA" id="ARBA00022777"/>
    </source>
</evidence>
<dbReference type="Gene3D" id="3.40.50.300">
    <property type="entry name" value="P-loop containing nucleotide triphosphate hydrolases"/>
    <property type="match status" value="1"/>
</dbReference>
<dbReference type="EC" id="2.7.1.21" evidence="3 12"/>
<comment type="subcellular location">
    <subcellularLocation>
        <location evidence="12">Cytoplasm</location>
    </subcellularLocation>
</comment>
<dbReference type="GO" id="GO:0008270">
    <property type="term" value="F:zinc ion binding"/>
    <property type="evidence" value="ECO:0007669"/>
    <property type="project" value="UniProtKB-UniRule"/>
</dbReference>
<dbReference type="PANTHER" id="PTHR11441:SF0">
    <property type="entry name" value="THYMIDINE KINASE, CYTOSOLIC"/>
    <property type="match status" value="1"/>
</dbReference>
<dbReference type="Proteomes" id="UP000011747">
    <property type="component" value="Unassembled WGS sequence"/>
</dbReference>
<accession>G9QJA6</accession>
<comment type="similarity">
    <text evidence="1 12 16">Belongs to the thymidine kinase family.</text>
</comment>